<feature type="region of interest" description="Disordered" evidence="1">
    <location>
        <begin position="21"/>
        <end position="49"/>
    </location>
</feature>
<keyword evidence="2" id="KW-0732">Signal</keyword>
<evidence type="ECO:0000259" key="3">
    <source>
        <dbReference type="Pfam" id="PF14040"/>
    </source>
</evidence>
<proteinExistence type="predicted"/>
<reference evidence="5 6" key="2">
    <citation type="submission" date="2017-09" db="EMBL/GenBank/DDBJ databases">
        <authorList>
            <person name="Lee N."/>
            <person name="Cho B.-K."/>
        </authorList>
    </citation>
    <scope>NUCLEOTIDE SEQUENCE [LARGE SCALE GENOMIC DNA]</scope>
    <source>
        <strain evidence="5 6">ATCC 12853</strain>
    </source>
</reference>
<reference evidence="4" key="1">
    <citation type="journal article" date="2006" name="Proc. Natl. Acad. Sci. U.S.A.">
        <title>Amplification of the entire kanamycin biosynthetic gene cluster during empirical strain improvement of Streptomyces kanamyceticus.</title>
        <authorList>
            <person name="Yanai K."/>
            <person name="Murakami T."/>
            <person name="Bibb M."/>
        </authorList>
    </citation>
    <scope>NUCLEOTIDE SEQUENCE</scope>
    <source>
        <strain evidence="4">NBRC 13414</strain>
    </source>
</reference>
<accession>Q1EQR0</accession>
<evidence type="ECO:0000313" key="4">
    <source>
        <dbReference type="EMBL" id="BAE95460.1"/>
    </source>
</evidence>
<feature type="domain" description="Deoxyribonuclease NucA/NucB" evidence="3">
    <location>
        <begin position="358"/>
        <end position="439"/>
    </location>
</feature>
<keyword evidence="6" id="KW-1185">Reference proteome</keyword>
<dbReference type="OrthoDB" id="5482597at2"/>
<gene>
    <name evidence="5" type="ORF">CP970_05885</name>
</gene>
<evidence type="ECO:0000313" key="5">
    <source>
        <dbReference type="EMBL" id="QEU90504.1"/>
    </source>
</evidence>
<dbReference type="EMBL" id="CP023699">
    <property type="protein sequence ID" value="QEU90504.1"/>
    <property type="molecule type" value="Genomic_DNA"/>
</dbReference>
<name>Q1EQR0_STRKN</name>
<evidence type="ECO:0000256" key="1">
    <source>
        <dbReference type="SAM" id="MobiDB-lite"/>
    </source>
</evidence>
<feature type="chain" id="PRO_5044737578" evidence="2">
    <location>
        <begin position="18"/>
        <end position="841"/>
    </location>
</feature>
<organism evidence="4">
    <name type="scientific">Streptomyces kanamyceticus</name>
    <dbReference type="NCBI Taxonomy" id="1967"/>
    <lineage>
        <taxon>Bacteria</taxon>
        <taxon>Bacillati</taxon>
        <taxon>Actinomycetota</taxon>
        <taxon>Actinomycetes</taxon>
        <taxon>Kitasatosporales</taxon>
        <taxon>Streptomycetaceae</taxon>
        <taxon>Streptomyces</taxon>
    </lineage>
</organism>
<dbReference type="EMBL" id="AB254080">
    <property type="protein sequence ID" value="BAE95460.1"/>
    <property type="molecule type" value="Genomic_DNA"/>
</dbReference>
<dbReference type="AlphaFoldDB" id="Q1EQR0"/>
<sequence length="841" mass="91495">MLIAALLSSLIAPAAQAQGSGERAGRFVVTSPDGTPLKNPGKPPQTLDERRKRIQKETPEQVRTRSNHLNKIKKNEKVGPRLAGDFPPAAMTECYDADYNGANTVTLSHWKWCKKALGSYSSYENCKGPPPGNGCVEIGSVQFRIGIMGQGYQDKNDRSARKARYWMMLDQPQTFGAPRITDQLGFTGVCTSFNSGAACDAAAGNGRIDSIAGWMQAGYVDWKYSSPEGSLSGDKIAYMDFTLNSMVFQEYPVPGIMIPPGEAGFRCDSATYMKWPVGVPSYGCVFDGVTSIWNFKAEPGVAQTAKHVWTAQFKPNSTRPPTVGDKDIPGSIQSGESLERLAGAAGSENDVLHKKNRDKSTAACVTNFGKSYSRGATLDCDEYPMASTREGASTGGVEDDSTGHFSVRPLNGGDNQAAGRLLNTFYLDERIINTDTFFVNVLAADGGKYPGVDEPDGVSSPVSNRSCDLRQPEVHDVKTSAAPEKTFLNYAKNTPDGWTGGDSTFSAKLPDGRILWLFSDTFLGPLNSNGTRPTSAQLVNSTFVVQDGDKMTTLRGGTKTKPEGLMKPAADKHWYWLGDGQLHKEGNTTYLQVIFQEYYKFGPGNWDFKHKANFVATFSLDDLGTAHGHEPLYIEPVPSTPGVGWGSALLPAGLSGDRYTYIYGVDDAPLNKKMRIARVEGTDLTGKWEYYNPGAGGWMRSEKQAANVHTGIANEYSVTPWNGGFMAVSQTSKEGFSGQIKASVSCSPHGPFQLETDVYRMPEPGPWGSYANPNVISYNAHVHRTKLPDGLGPYTLSYNVNSMDNRVNPNADHYSDPSIYKPRFITFQMSPRGGTVRPPGR</sequence>
<dbReference type="Proteomes" id="UP000325529">
    <property type="component" value="Chromosome"/>
</dbReference>
<dbReference type="KEGG" id="ska:CP970_05885"/>
<evidence type="ECO:0000256" key="2">
    <source>
        <dbReference type="SAM" id="SignalP"/>
    </source>
</evidence>
<dbReference type="RefSeq" id="WP_079043373.1">
    <property type="nucleotide sequence ID" value="NZ_CP023699.1"/>
</dbReference>
<protein>
    <submittedName>
        <fullName evidence="5">DUF4185 domain-containing protein</fullName>
    </submittedName>
</protein>
<feature type="signal peptide" evidence="2">
    <location>
        <begin position="1"/>
        <end position="17"/>
    </location>
</feature>
<dbReference type="Pfam" id="PF14040">
    <property type="entry name" value="DNase_NucA_NucB"/>
    <property type="match status" value="1"/>
</dbReference>
<dbReference type="InterPro" id="IPR029476">
    <property type="entry name" value="DNase_NucA_NucB"/>
</dbReference>
<evidence type="ECO:0000313" key="6">
    <source>
        <dbReference type="Proteomes" id="UP000325529"/>
    </source>
</evidence>